<evidence type="ECO:0000259" key="2">
    <source>
        <dbReference type="Pfam" id="PF00326"/>
    </source>
</evidence>
<evidence type="ECO:0000256" key="1">
    <source>
        <dbReference type="ARBA" id="ARBA00022801"/>
    </source>
</evidence>
<sequence length="270" mass="30453">MELLRFRPVEEGDCQVEAMLHTPITEMAVHRETFPTVVLCPGGGYEMVSQREADPVAQRFFAAGYNVFTLQTYSVGERARDFRPLGELSEVVRQVRLRKEWRCDPRRVAVCGFSAGAHLAGSLGTLYDDPRFVALRGDFQGLNRPDAMILCYPVITADQYAHEGSLRNVSGREPGTPEYQYFGLDRHVREDTCPAFLWHTAQDDCVPVENTLAMMAALHRNGVPFEAHVFPWGGHGLSVCTEEAGSRDDYTARWMDLCLAWLGKTFQFQL</sequence>
<dbReference type="InterPro" id="IPR029058">
    <property type="entry name" value="AB_hydrolase_fold"/>
</dbReference>
<comment type="caution">
    <text evidence="4">The sequence shown here is derived from an EMBL/GenBank/DDBJ whole genome shotgun (WGS) entry which is preliminary data.</text>
</comment>
<feature type="domain" description="Peptidase S9 prolyl oligopeptidase catalytic" evidence="2">
    <location>
        <begin position="179"/>
        <end position="266"/>
    </location>
</feature>
<protein>
    <submittedName>
        <fullName evidence="4">Alpha/beta hydrolase</fullName>
    </submittedName>
</protein>
<dbReference type="EMBL" id="DXDU01000118">
    <property type="protein sequence ID" value="HIY26980.1"/>
    <property type="molecule type" value="Genomic_DNA"/>
</dbReference>
<dbReference type="GO" id="GO:0006508">
    <property type="term" value="P:proteolysis"/>
    <property type="evidence" value="ECO:0007669"/>
    <property type="project" value="InterPro"/>
</dbReference>
<dbReference type="PANTHER" id="PTHR48081">
    <property type="entry name" value="AB HYDROLASE SUPERFAMILY PROTEIN C4A8.06C"/>
    <property type="match status" value="1"/>
</dbReference>
<evidence type="ECO:0000259" key="3">
    <source>
        <dbReference type="Pfam" id="PF20434"/>
    </source>
</evidence>
<dbReference type="SUPFAM" id="SSF53474">
    <property type="entry name" value="alpha/beta-Hydrolases"/>
    <property type="match status" value="1"/>
</dbReference>
<dbReference type="Pfam" id="PF00326">
    <property type="entry name" value="Peptidase_S9"/>
    <property type="match status" value="1"/>
</dbReference>
<dbReference type="InterPro" id="IPR050300">
    <property type="entry name" value="GDXG_lipolytic_enzyme"/>
</dbReference>
<dbReference type="InterPro" id="IPR049492">
    <property type="entry name" value="BD-FAE-like_dom"/>
</dbReference>
<evidence type="ECO:0000313" key="4">
    <source>
        <dbReference type="EMBL" id="HIY26980.1"/>
    </source>
</evidence>
<organism evidence="4 5">
    <name type="scientific">Candidatus Acutalibacter pullistercoris</name>
    <dbReference type="NCBI Taxonomy" id="2838418"/>
    <lineage>
        <taxon>Bacteria</taxon>
        <taxon>Bacillati</taxon>
        <taxon>Bacillota</taxon>
        <taxon>Clostridia</taxon>
        <taxon>Eubacteriales</taxon>
        <taxon>Acutalibacteraceae</taxon>
        <taxon>Acutalibacter</taxon>
    </lineage>
</organism>
<gene>
    <name evidence="4" type="ORF">H9838_07415</name>
</gene>
<reference evidence="4" key="1">
    <citation type="journal article" date="2021" name="PeerJ">
        <title>Extensive microbial diversity within the chicken gut microbiome revealed by metagenomics and culture.</title>
        <authorList>
            <person name="Gilroy R."/>
            <person name="Ravi A."/>
            <person name="Getino M."/>
            <person name="Pursley I."/>
            <person name="Horton D.L."/>
            <person name="Alikhan N.F."/>
            <person name="Baker D."/>
            <person name="Gharbi K."/>
            <person name="Hall N."/>
            <person name="Watson M."/>
            <person name="Adriaenssens E.M."/>
            <person name="Foster-Nyarko E."/>
            <person name="Jarju S."/>
            <person name="Secka A."/>
            <person name="Antonio M."/>
            <person name="Oren A."/>
            <person name="Chaudhuri R.R."/>
            <person name="La Ragione R."/>
            <person name="Hildebrand F."/>
            <person name="Pallen M.J."/>
        </authorList>
    </citation>
    <scope>NUCLEOTIDE SEQUENCE</scope>
    <source>
        <strain evidence="4">1282</strain>
    </source>
</reference>
<dbReference type="PANTHER" id="PTHR48081:SF6">
    <property type="entry name" value="PEPTIDASE S9 PROLYL OLIGOPEPTIDASE CATALYTIC DOMAIN-CONTAINING PROTEIN"/>
    <property type="match status" value="1"/>
</dbReference>
<reference evidence="4" key="2">
    <citation type="submission" date="2021-04" db="EMBL/GenBank/DDBJ databases">
        <authorList>
            <person name="Gilroy R."/>
        </authorList>
    </citation>
    <scope>NUCLEOTIDE SEQUENCE</scope>
    <source>
        <strain evidence="4">1282</strain>
    </source>
</reference>
<proteinExistence type="predicted"/>
<evidence type="ECO:0000313" key="5">
    <source>
        <dbReference type="Proteomes" id="UP000823915"/>
    </source>
</evidence>
<name>A0A9D2C1Q2_9FIRM</name>
<dbReference type="Proteomes" id="UP000823915">
    <property type="component" value="Unassembled WGS sequence"/>
</dbReference>
<accession>A0A9D2C1Q2</accession>
<dbReference type="Gene3D" id="3.40.50.1820">
    <property type="entry name" value="alpha/beta hydrolase"/>
    <property type="match status" value="1"/>
</dbReference>
<dbReference type="Pfam" id="PF20434">
    <property type="entry name" value="BD-FAE"/>
    <property type="match status" value="1"/>
</dbReference>
<feature type="domain" description="BD-FAE-like" evidence="3">
    <location>
        <begin position="30"/>
        <end position="132"/>
    </location>
</feature>
<dbReference type="GO" id="GO:0008236">
    <property type="term" value="F:serine-type peptidase activity"/>
    <property type="evidence" value="ECO:0007669"/>
    <property type="project" value="InterPro"/>
</dbReference>
<dbReference type="AlphaFoldDB" id="A0A9D2C1Q2"/>
<dbReference type="InterPro" id="IPR001375">
    <property type="entry name" value="Peptidase_S9_cat"/>
</dbReference>
<keyword evidence="1 4" id="KW-0378">Hydrolase</keyword>